<keyword evidence="1" id="KW-0812">Transmembrane</keyword>
<organism evidence="3 4">
    <name type="scientific">Nannocystis radixulma</name>
    <dbReference type="NCBI Taxonomy" id="2995305"/>
    <lineage>
        <taxon>Bacteria</taxon>
        <taxon>Pseudomonadati</taxon>
        <taxon>Myxococcota</taxon>
        <taxon>Polyangia</taxon>
        <taxon>Nannocystales</taxon>
        <taxon>Nannocystaceae</taxon>
        <taxon>Nannocystis</taxon>
    </lineage>
</organism>
<evidence type="ECO:0000256" key="2">
    <source>
        <dbReference type="SAM" id="SignalP"/>
    </source>
</evidence>
<feature type="chain" id="PRO_5045721935" description="PEGA domain-containing protein" evidence="2">
    <location>
        <begin position="20"/>
        <end position="386"/>
    </location>
</feature>
<keyword evidence="4" id="KW-1185">Reference proteome</keyword>
<dbReference type="Proteomes" id="UP001217838">
    <property type="component" value="Unassembled WGS sequence"/>
</dbReference>
<gene>
    <name evidence="3" type="ORF">POL58_16025</name>
</gene>
<accession>A0ABT5B8B0</accession>
<dbReference type="EMBL" id="JAQNDN010000007">
    <property type="protein sequence ID" value="MDC0669261.1"/>
    <property type="molecule type" value="Genomic_DNA"/>
</dbReference>
<feature type="transmembrane region" description="Helical" evidence="1">
    <location>
        <begin position="255"/>
        <end position="275"/>
    </location>
</feature>
<dbReference type="RefSeq" id="WP_271999012.1">
    <property type="nucleotide sequence ID" value="NZ_JAQNDN010000007.1"/>
</dbReference>
<protein>
    <recommendedName>
        <fullName evidence="5">PEGA domain-containing protein</fullName>
    </recommendedName>
</protein>
<name>A0ABT5B8B0_9BACT</name>
<feature type="transmembrane region" description="Helical" evidence="1">
    <location>
        <begin position="287"/>
        <end position="307"/>
    </location>
</feature>
<evidence type="ECO:0000313" key="4">
    <source>
        <dbReference type="Proteomes" id="UP001217838"/>
    </source>
</evidence>
<sequence length="386" mass="39666">MSLTHIAALTLLLAAPDSAAPDVCGPLVAGSRDRARARYDAGEYLDAARAFESLWRCGHQPRDLLNAVQGYQLAERLAESIALWDDAVAAGVPIDDALRDKGQALVDAARSHTTALRLELAVEGAVVPRVAEVSVCRPGEAGASCSIRRSVALARRGAALQLELDPGPWRLRVHWAGHAGETARDVVVGGEARSERITWRSGQPPRRLAAGLLGAAGVLGAAGLGVSAVGWQYDVTRTAADDTATGIEGLAMRTAGAAVGAASLGLAVSGASLALTTSPRLRRFGVAGLAMGAAFAGAGLGLLIHAADRQHAFDPDLVPDSYCAQSYQCIAGEHLIGGVALGLGGGLLVGGIAGLVVDRPARRAPRHALVPAFGRGTASLHLRLDF</sequence>
<feature type="transmembrane region" description="Helical" evidence="1">
    <location>
        <begin position="335"/>
        <end position="357"/>
    </location>
</feature>
<comment type="caution">
    <text evidence="3">The sequence shown here is derived from an EMBL/GenBank/DDBJ whole genome shotgun (WGS) entry which is preliminary data.</text>
</comment>
<evidence type="ECO:0000256" key="1">
    <source>
        <dbReference type="SAM" id="Phobius"/>
    </source>
</evidence>
<evidence type="ECO:0008006" key="5">
    <source>
        <dbReference type="Google" id="ProtNLM"/>
    </source>
</evidence>
<keyword evidence="1" id="KW-1133">Transmembrane helix</keyword>
<reference evidence="3 4" key="1">
    <citation type="submission" date="2022-11" db="EMBL/GenBank/DDBJ databases">
        <title>Minimal conservation of predation-associated metabolite biosynthetic gene clusters underscores biosynthetic potential of Myxococcota including descriptions for ten novel species: Archangium lansinium sp. nov., Myxococcus landrumus sp. nov., Nannocystis bai.</title>
        <authorList>
            <person name="Ahearne A."/>
            <person name="Stevens C."/>
            <person name="Dowd S."/>
        </authorList>
    </citation>
    <scope>NUCLEOTIDE SEQUENCE [LARGE SCALE GENOMIC DNA]</scope>
    <source>
        <strain evidence="3 4">NCELM</strain>
    </source>
</reference>
<keyword evidence="1" id="KW-0472">Membrane</keyword>
<proteinExistence type="predicted"/>
<keyword evidence="2" id="KW-0732">Signal</keyword>
<feature type="signal peptide" evidence="2">
    <location>
        <begin position="1"/>
        <end position="19"/>
    </location>
</feature>
<evidence type="ECO:0000313" key="3">
    <source>
        <dbReference type="EMBL" id="MDC0669261.1"/>
    </source>
</evidence>